<feature type="transmembrane region" description="Helical" evidence="8">
    <location>
        <begin position="380"/>
        <end position="398"/>
    </location>
</feature>
<dbReference type="PANTHER" id="PTHR33908:SF11">
    <property type="entry name" value="MEMBRANE PROTEIN"/>
    <property type="match status" value="1"/>
</dbReference>
<keyword evidence="5 8" id="KW-0812">Transmembrane</keyword>
<feature type="transmembrane region" description="Helical" evidence="8">
    <location>
        <begin position="350"/>
        <end position="368"/>
    </location>
</feature>
<proteinExistence type="predicted"/>
<evidence type="ECO:0000256" key="7">
    <source>
        <dbReference type="ARBA" id="ARBA00023136"/>
    </source>
</evidence>
<dbReference type="RefSeq" id="WP_322609163.1">
    <property type="nucleotide sequence ID" value="NZ_JARVCO010000010.1"/>
</dbReference>
<gene>
    <name evidence="10" type="ORF">P9H32_12175</name>
</gene>
<evidence type="ECO:0000256" key="5">
    <source>
        <dbReference type="ARBA" id="ARBA00022692"/>
    </source>
</evidence>
<evidence type="ECO:0000259" key="9">
    <source>
        <dbReference type="Pfam" id="PF02366"/>
    </source>
</evidence>
<keyword evidence="6 8" id="KW-1133">Transmembrane helix</keyword>
<dbReference type="Pfam" id="PF02366">
    <property type="entry name" value="PMT"/>
    <property type="match status" value="1"/>
</dbReference>
<feature type="transmembrane region" description="Helical" evidence="8">
    <location>
        <begin position="170"/>
        <end position="186"/>
    </location>
</feature>
<feature type="domain" description="ArnT-like N-terminal" evidence="9">
    <location>
        <begin position="135"/>
        <end position="286"/>
    </location>
</feature>
<evidence type="ECO:0000313" key="10">
    <source>
        <dbReference type="EMBL" id="MDZ8119379.1"/>
    </source>
</evidence>
<dbReference type="PANTHER" id="PTHR33908">
    <property type="entry name" value="MANNOSYLTRANSFERASE YKCB-RELATED"/>
    <property type="match status" value="1"/>
</dbReference>
<feature type="transmembrane region" description="Helical" evidence="8">
    <location>
        <begin position="222"/>
        <end position="251"/>
    </location>
</feature>
<evidence type="ECO:0000256" key="1">
    <source>
        <dbReference type="ARBA" id="ARBA00004651"/>
    </source>
</evidence>
<organism evidence="10 11">
    <name type="scientific">Pontiella agarivorans</name>
    <dbReference type="NCBI Taxonomy" id="3038953"/>
    <lineage>
        <taxon>Bacteria</taxon>
        <taxon>Pseudomonadati</taxon>
        <taxon>Kiritimatiellota</taxon>
        <taxon>Kiritimatiellia</taxon>
        <taxon>Kiritimatiellales</taxon>
        <taxon>Pontiellaceae</taxon>
        <taxon>Pontiella</taxon>
    </lineage>
</organism>
<feature type="transmembrane region" description="Helical" evidence="8">
    <location>
        <begin position="263"/>
        <end position="285"/>
    </location>
</feature>
<protein>
    <submittedName>
        <fullName evidence="10">Phospholipid carrier-dependent glycosyltransferase</fullName>
    </submittedName>
</protein>
<evidence type="ECO:0000256" key="6">
    <source>
        <dbReference type="ARBA" id="ARBA00022989"/>
    </source>
</evidence>
<evidence type="ECO:0000256" key="3">
    <source>
        <dbReference type="ARBA" id="ARBA00022676"/>
    </source>
</evidence>
<feature type="transmembrane region" description="Helical" evidence="8">
    <location>
        <begin position="193"/>
        <end position="210"/>
    </location>
</feature>
<feature type="transmembrane region" description="Helical" evidence="8">
    <location>
        <begin position="319"/>
        <end position="341"/>
    </location>
</feature>
<keyword evidence="7 8" id="KW-0472">Membrane</keyword>
<keyword evidence="2" id="KW-1003">Cell membrane</keyword>
<dbReference type="InterPro" id="IPR003342">
    <property type="entry name" value="ArnT-like_N"/>
</dbReference>
<comment type="caution">
    <text evidence="10">The sequence shown here is derived from an EMBL/GenBank/DDBJ whole genome shotgun (WGS) entry which is preliminary data.</text>
</comment>
<evidence type="ECO:0000256" key="2">
    <source>
        <dbReference type="ARBA" id="ARBA00022475"/>
    </source>
</evidence>
<feature type="transmembrane region" description="Helical" evidence="8">
    <location>
        <begin position="410"/>
        <end position="429"/>
    </location>
</feature>
<dbReference type="EMBL" id="JARVCO010000010">
    <property type="protein sequence ID" value="MDZ8119379.1"/>
    <property type="molecule type" value="Genomic_DNA"/>
</dbReference>
<keyword evidence="11" id="KW-1185">Reference proteome</keyword>
<dbReference type="InterPro" id="IPR050297">
    <property type="entry name" value="LipidA_mod_glycosyltrf_83"/>
</dbReference>
<feature type="transmembrane region" description="Helical" evidence="8">
    <location>
        <begin position="139"/>
        <end position="158"/>
    </location>
</feature>
<accession>A0ABU5MYU9</accession>
<evidence type="ECO:0000313" key="11">
    <source>
        <dbReference type="Proteomes" id="UP001290861"/>
    </source>
</evidence>
<keyword evidence="3" id="KW-0328">Glycosyltransferase</keyword>
<comment type="subcellular location">
    <subcellularLocation>
        <location evidence="1">Cell membrane</location>
        <topology evidence="1">Multi-pass membrane protein</topology>
    </subcellularLocation>
</comment>
<keyword evidence="4" id="KW-0808">Transferase</keyword>
<sequence>MNQSQKKGFVVHGLYLFLGAMLTYSIFSYWGIRAPDSEIMFRSAQGLIHQGDFSVEQELAWKEFGIATGIDGKNYSIFGPGQAVVSAGLVFLAEQVVDAGFFDERPFLIAESHYFEGGIRDFVNGAEVKNIRGHAVRSLMGWFNILVASLCVVVFYGLVHSFEGSNTGSLLSSILFAFGTPILAYSGTFFSELLAMLFSMLAMLLIIKASSEIGSDRYLKLLVGGLLLGVSILVHITAILFVPFFIFSILLSPKAEFRDSLCLKIKCAGIFASGVFLALVVLGFYNFNRFGSVWETGRTVEGAMRYGGWTSPLHGIQGLLFSAGKGFFFYCPAIILGLALWKRFYLKNKVWALSLMGACLFRLVFIASRSDWSGGLCLGPRYLIVLIPFLLLPVGVYLGELRRTGSLKAFIGVGLFSGLCVIQQIYFALGDVFSYWRLSGMQNGVNLFKGGLIYETWEVSPLLFILSGLRAPLLLQWVACDNWTLFSVLSAIAGLLLFYVYYKTLKCGSMK</sequence>
<name>A0ABU5MYU9_9BACT</name>
<reference evidence="10 11" key="1">
    <citation type="journal article" date="2024" name="Appl. Environ. Microbiol.">
        <title>Pontiella agarivorans sp. nov., a novel marine anaerobic bacterium capable of degrading macroalgal polysaccharides and fixing nitrogen.</title>
        <authorList>
            <person name="Liu N."/>
            <person name="Kivenson V."/>
            <person name="Peng X."/>
            <person name="Cui Z."/>
            <person name="Lankiewicz T.S."/>
            <person name="Gosselin K.M."/>
            <person name="English C.J."/>
            <person name="Blair E.M."/>
            <person name="O'Malley M.A."/>
            <person name="Valentine D.L."/>
        </authorList>
    </citation>
    <scope>NUCLEOTIDE SEQUENCE [LARGE SCALE GENOMIC DNA]</scope>
    <source>
        <strain evidence="10 11">NLcol2</strain>
    </source>
</reference>
<dbReference type="Proteomes" id="UP001290861">
    <property type="component" value="Unassembled WGS sequence"/>
</dbReference>
<feature type="transmembrane region" description="Helical" evidence="8">
    <location>
        <begin position="12"/>
        <end position="32"/>
    </location>
</feature>
<evidence type="ECO:0000256" key="4">
    <source>
        <dbReference type="ARBA" id="ARBA00022679"/>
    </source>
</evidence>
<feature type="transmembrane region" description="Helical" evidence="8">
    <location>
        <begin position="483"/>
        <end position="502"/>
    </location>
</feature>
<evidence type="ECO:0000256" key="8">
    <source>
        <dbReference type="SAM" id="Phobius"/>
    </source>
</evidence>